<dbReference type="InterPro" id="IPR038718">
    <property type="entry name" value="SNF2-like_sf"/>
</dbReference>
<proteinExistence type="inferred from homology"/>
<feature type="compositionally biased region" description="Low complexity" evidence="11">
    <location>
        <begin position="202"/>
        <end position="217"/>
    </location>
</feature>
<comment type="similarity">
    <text evidence="2">Belongs to the SNF2/RAD54 helicase family.</text>
</comment>
<dbReference type="PANTHER" id="PTHR10799">
    <property type="entry name" value="SNF2/RAD54 HELICASE FAMILY"/>
    <property type="match status" value="1"/>
</dbReference>
<dbReference type="GO" id="GO:0140658">
    <property type="term" value="F:ATP-dependent chromatin remodeler activity"/>
    <property type="evidence" value="ECO:0007669"/>
    <property type="project" value="UniProtKB-ARBA"/>
</dbReference>
<feature type="region of interest" description="Disordered" evidence="11">
    <location>
        <begin position="509"/>
        <end position="531"/>
    </location>
</feature>
<dbReference type="GO" id="GO:0003677">
    <property type="term" value="F:DNA binding"/>
    <property type="evidence" value="ECO:0007669"/>
    <property type="project" value="UniProtKB-KW"/>
</dbReference>
<dbReference type="GO" id="GO:0005524">
    <property type="term" value="F:ATP binding"/>
    <property type="evidence" value="ECO:0007669"/>
    <property type="project" value="UniProtKB-KW"/>
</dbReference>
<dbReference type="FunFam" id="3.40.50.10810:FF:000014">
    <property type="entry name" value="SWI/SNF-related matrix-associated actin-dependent regulator of chromatin subfamily A containing DEAD/H box 1"/>
    <property type="match status" value="1"/>
</dbReference>
<feature type="compositionally biased region" description="Polar residues" evidence="11">
    <location>
        <begin position="45"/>
        <end position="59"/>
    </location>
</feature>
<feature type="compositionally biased region" description="Low complexity" evidence="11">
    <location>
        <begin position="30"/>
        <end position="44"/>
    </location>
</feature>
<dbReference type="EC" id="3.6.4.12" evidence="3"/>
<dbReference type="InterPro" id="IPR027417">
    <property type="entry name" value="P-loop_NTPase"/>
</dbReference>
<feature type="compositionally biased region" description="Pro residues" evidence="11">
    <location>
        <begin position="234"/>
        <end position="245"/>
    </location>
</feature>
<feature type="compositionally biased region" description="Polar residues" evidence="11">
    <location>
        <begin position="133"/>
        <end position="142"/>
    </location>
</feature>
<dbReference type="PROSITE" id="PS51194">
    <property type="entry name" value="HELICASE_CTER"/>
    <property type="match status" value="1"/>
</dbReference>
<dbReference type="CDD" id="cd18793">
    <property type="entry name" value="SF2_C_SNF"/>
    <property type="match status" value="1"/>
</dbReference>
<dbReference type="Pfam" id="PF00176">
    <property type="entry name" value="SNF2-rel_dom"/>
    <property type="match status" value="1"/>
</dbReference>
<dbReference type="AlphaFoldDB" id="A0A4Y9Y8N4"/>
<dbReference type="PROSITE" id="PS51192">
    <property type="entry name" value="HELICASE_ATP_BIND_1"/>
    <property type="match status" value="1"/>
</dbReference>
<keyword evidence="6" id="KW-0347">Helicase</keyword>
<evidence type="ECO:0000256" key="1">
    <source>
        <dbReference type="ARBA" id="ARBA00004123"/>
    </source>
</evidence>
<feature type="compositionally biased region" description="Low complexity" evidence="11">
    <location>
        <begin position="60"/>
        <end position="73"/>
    </location>
</feature>
<keyword evidence="10" id="KW-0539">Nucleus</keyword>
<organism evidence="14 15">
    <name type="scientific">Rhodofomes roseus</name>
    <dbReference type="NCBI Taxonomy" id="34475"/>
    <lineage>
        <taxon>Eukaryota</taxon>
        <taxon>Fungi</taxon>
        <taxon>Dikarya</taxon>
        <taxon>Basidiomycota</taxon>
        <taxon>Agaricomycotina</taxon>
        <taxon>Agaricomycetes</taxon>
        <taxon>Polyporales</taxon>
        <taxon>Rhodofomes</taxon>
    </lineage>
</organism>
<dbReference type="InterPro" id="IPR049730">
    <property type="entry name" value="SNF2/RAD54-like_C"/>
</dbReference>
<feature type="domain" description="Helicase C-terminal" evidence="13">
    <location>
        <begin position="954"/>
        <end position="1122"/>
    </location>
</feature>
<evidence type="ECO:0000256" key="10">
    <source>
        <dbReference type="ARBA" id="ARBA00023242"/>
    </source>
</evidence>
<keyword evidence="7" id="KW-0067">ATP-binding</keyword>
<dbReference type="SMART" id="SM00487">
    <property type="entry name" value="DEXDc"/>
    <property type="match status" value="1"/>
</dbReference>
<feature type="compositionally biased region" description="Acidic residues" evidence="11">
    <location>
        <begin position="1129"/>
        <end position="1149"/>
    </location>
</feature>
<keyword evidence="4" id="KW-0547">Nucleotide-binding</keyword>
<evidence type="ECO:0000259" key="13">
    <source>
        <dbReference type="PROSITE" id="PS51194"/>
    </source>
</evidence>
<keyword evidence="5" id="KW-0378">Hydrolase</keyword>
<dbReference type="STRING" id="34475.A0A4Y9Y8N4"/>
<reference evidence="14 15" key="1">
    <citation type="submission" date="2019-01" db="EMBL/GenBank/DDBJ databases">
        <title>Genome sequencing of the rare red list fungi Fomitopsis rosea.</title>
        <authorList>
            <person name="Buettner E."/>
            <person name="Kellner H."/>
        </authorList>
    </citation>
    <scope>NUCLEOTIDE SEQUENCE [LARGE SCALE GENOMIC DNA]</scope>
    <source>
        <strain evidence="14 15">DSM 105464</strain>
    </source>
</reference>
<evidence type="ECO:0000256" key="8">
    <source>
        <dbReference type="ARBA" id="ARBA00022853"/>
    </source>
</evidence>
<dbReference type="GO" id="GO:0003678">
    <property type="term" value="F:DNA helicase activity"/>
    <property type="evidence" value="ECO:0007669"/>
    <property type="project" value="UniProtKB-EC"/>
</dbReference>
<evidence type="ECO:0000256" key="6">
    <source>
        <dbReference type="ARBA" id="ARBA00022806"/>
    </source>
</evidence>
<feature type="region of interest" description="Disordered" evidence="11">
    <location>
        <begin position="16"/>
        <end position="251"/>
    </location>
</feature>
<dbReference type="GO" id="GO:0005694">
    <property type="term" value="C:chromosome"/>
    <property type="evidence" value="ECO:0007669"/>
    <property type="project" value="UniProtKB-ARBA"/>
</dbReference>
<evidence type="ECO:0000256" key="3">
    <source>
        <dbReference type="ARBA" id="ARBA00012551"/>
    </source>
</evidence>
<feature type="compositionally biased region" description="Basic and acidic residues" evidence="11">
    <location>
        <begin position="311"/>
        <end position="320"/>
    </location>
</feature>
<protein>
    <recommendedName>
        <fullName evidence="3">DNA helicase</fullName>
        <ecNumber evidence="3">3.6.4.12</ecNumber>
    </recommendedName>
</protein>
<evidence type="ECO:0000313" key="15">
    <source>
        <dbReference type="Proteomes" id="UP000298390"/>
    </source>
</evidence>
<gene>
    <name evidence="14" type="ORF">EVJ58_g6371</name>
</gene>
<feature type="compositionally biased region" description="Low complexity" evidence="11">
    <location>
        <begin position="344"/>
        <end position="362"/>
    </location>
</feature>
<comment type="subcellular location">
    <subcellularLocation>
        <location evidence="1">Nucleus</location>
    </subcellularLocation>
</comment>
<comment type="caution">
    <text evidence="14">The sequence shown here is derived from an EMBL/GenBank/DDBJ whole genome shotgun (WGS) entry which is preliminary data.</text>
</comment>
<keyword evidence="9" id="KW-0238">DNA-binding</keyword>
<feature type="region of interest" description="Disordered" evidence="11">
    <location>
        <begin position="283"/>
        <end position="405"/>
    </location>
</feature>
<dbReference type="Proteomes" id="UP000298390">
    <property type="component" value="Unassembled WGS sequence"/>
</dbReference>
<accession>A0A4Y9Y8N4</accession>
<dbReference type="EMBL" id="SEKV01000355">
    <property type="protein sequence ID" value="TFY58522.1"/>
    <property type="molecule type" value="Genomic_DNA"/>
</dbReference>
<evidence type="ECO:0000259" key="12">
    <source>
        <dbReference type="PROSITE" id="PS51192"/>
    </source>
</evidence>
<keyword evidence="8" id="KW-0156">Chromatin regulator</keyword>
<dbReference type="Gene3D" id="3.40.50.300">
    <property type="entry name" value="P-loop containing nucleotide triphosphate hydrolases"/>
    <property type="match status" value="1"/>
</dbReference>
<name>A0A4Y9Y8N4_9APHY</name>
<dbReference type="InterPro" id="IPR001650">
    <property type="entry name" value="Helicase_C-like"/>
</dbReference>
<dbReference type="InterPro" id="IPR000330">
    <property type="entry name" value="SNF2_N"/>
</dbReference>
<feature type="domain" description="Helicase ATP-binding" evidence="12">
    <location>
        <begin position="576"/>
        <end position="749"/>
    </location>
</feature>
<evidence type="ECO:0000256" key="2">
    <source>
        <dbReference type="ARBA" id="ARBA00007025"/>
    </source>
</evidence>
<feature type="region of interest" description="Disordered" evidence="11">
    <location>
        <begin position="836"/>
        <end position="858"/>
    </location>
</feature>
<evidence type="ECO:0000256" key="7">
    <source>
        <dbReference type="ARBA" id="ARBA00022840"/>
    </source>
</evidence>
<feature type="compositionally biased region" description="Basic residues" evidence="11">
    <location>
        <begin position="849"/>
        <end position="858"/>
    </location>
</feature>
<dbReference type="GO" id="GO:0016787">
    <property type="term" value="F:hydrolase activity"/>
    <property type="evidence" value="ECO:0007669"/>
    <property type="project" value="UniProtKB-KW"/>
</dbReference>
<dbReference type="Gene3D" id="3.40.50.10810">
    <property type="entry name" value="Tandem AAA-ATPase domain"/>
    <property type="match status" value="1"/>
</dbReference>
<sequence length="1184" mass="131868">MSSGAVAAANRKAALEQLKFKKVQKKQNASLGQSTRSDSSSLSSNQTALDGPPTQSRDATTSSRYFSTTSTPTGNVLVPNSSPTHYDSAHRLRSTPWQADNVGDDIPGLTQTGSHFRSFTPRADPLSAPSGFVTGSNASHASFTRPWGQNGRRRSDVEDSEDGERPRKRLNRGESEDPLDFLSKPDSPDVRRPAQPQRFDDSVSMSSVSSDESLPDVQDVVAGPSRSRIIRRMPTPPPPPPSEPPLPEKDPKFITFKIVNGSHPPDVVRAAWQQASGDEAKATSLLNDPSFKPLSATAPGRAVKTTVGNGRVKEIDDATKAQRAAVRQKGKQSMIYQRPHVESKPAVATPPTSSSAAPKGSPRTPGSSPIAQPRAKRLKRKVIDSESEAESVDSGQPSRIKRAKDESSAELRVLKYFNATSVEGLQELTGCTSEQANKITELRPFSSVDDLKAKLGQGRKKAGPAGISPRMFEDCQATFEGYGRVDNILQDCEQIGAELKAEISRWTGGSSVKAGRKGASSSRSPSISADDDGALALTSQTVADSKPAYYITSQPSLISKDIQLKEYQLIGVNWLNLLYRKKLSCILADEMGLGKTIQVITFMAHLKEQGRKGPHLVVVPSSTLENWCREFQRFAPDIKFHTYYGAKDDRPALRQELLDSMATKVDDGWEVLITTYTLAQGDEKDRKFFRRITWDACVFDEGHVLKNFQSQRYQTLLRYESRWRLLLTGTPLQNNLQELVSLMNFILPQQFAQDLDSLRAVFKTKGDSKVTLLAQERVSRAKKMLTPFVLRRRKDQVLQDLPKKTERIEWCEMTPLQRTLYNEALRRSRKTIYDLPDAAEAEPQPTGRGKAKKTRATARTKDKMYLENSANVLMDLRKAASHPMLFRRRFTDTMLSAITRALLKEPDFKKRGALFQLVKEDMEAMTDAELQAFMATYKSTQRWIQPDDCYLQAGKVKILLKLLEQYRAEQRRILIFSQFTQILDILEKVMETQGLKFLVLTGSTPVDVRQTLVDEFTEDDSIEVFLLSTKAGGMGINLTAASVVIMFDQDFNPHNDRQAQDRAYRIGQKRDVDVVKLITKGSIEEDMLALGQTKLALDEAVAGEEGEEKVEREMKTSLMNVVRRKLETQGEEQGPEQEQEPEPEPEPESESGVVEQEEKKVEQDETTEVDDLGSPLSALDDDDA</sequence>
<dbReference type="Pfam" id="PF00271">
    <property type="entry name" value="Helicase_C"/>
    <property type="match status" value="1"/>
</dbReference>
<evidence type="ECO:0000256" key="9">
    <source>
        <dbReference type="ARBA" id="ARBA00023125"/>
    </source>
</evidence>
<evidence type="ECO:0000313" key="14">
    <source>
        <dbReference type="EMBL" id="TFY58522.1"/>
    </source>
</evidence>
<evidence type="ECO:0000256" key="11">
    <source>
        <dbReference type="SAM" id="MobiDB-lite"/>
    </source>
</evidence>
<dbReference type="SUPFAM" id="SSF52540">
    <property type="entry name" value="P-loop containing nucleoside triphosphate hydrolases"/>
    <property type="match status" value="2"/>
</dbReference>
<dbReference type="GO" id="GO:0005634">
    <property type="term" value="C:nucleus"/>
    <property type="evidence" value="ECO:0007669"/>
    <property type="project" value="UniProtKB-SubCell"/>
</dbReference>
<dbReference type="SMART" id="SM00490">
    <property type="entry name" value="HELICc"/>
    <property type="match status" value="1"/>
</dbReference>
<evidence type="ECO:0000256" key="5">
    <source>
        <dbReference type="ARBA" id="ARBA00022801"/>
    </source>
</evidence>
<feature type="region of interest" description="Disordered" evidence="11">
    <location>
        <begin position="1124"/>
        <end position="1184"/>
    </location>
</feature>
<evidence type="ECO:0000256" key="4">
    <source>
        <dbReference type="ARBA" id="ARBA00022741"/>
    </source>
</evidence>
<dbReference type="InterPro" id="IPR014001">
    <property type="entry name" value="Helicase_ATP-bd"/>
</dbReference>